<accession>A0ABS0IZR4</accession>
<proteinExistence type="predicted"/>
<dbReference type="PROSITE" id="PS51318">
    <property type="entry name" value="TAT"/>
    <property type="match status" value="1"/>
</dbReference>
<gene>
    <name evidence="3" type="ORF">FVW20_00950</name>
</gene>
<feature type="transmembrane region" description="Helical" evidence="2">
    <location>
        <begin position="39"/>
        <end position="62"/>
    </location>
</feature>
<keyword evidence="2" id="KW-0472">Membrane</keyword>
<dbReference type="EMBL" id="VRYY01000018">
    <property type="protein sequence ID" value="MBG3875629.1"/>
    <property type="molecule type" value="Genomic_DNA"/>
</dbReference>
<keyword evidence="4" id="KW-1185">Reference proteome</keyword>
<reference evidence="3 4" key="1">
    <citation type="submission" date="2019-08" db="EMBL/GenBank/DDBJ databases">
        <authorList>
            <person name="Luo N."/>
        </authorList>
    </citation>
    <scope>NUCLEOTIDE SEQUENCE [LARGE SCALE GENOMIC DNA]</scope>
    <source>
        <strain evidence="3 4">NCIMB 9442</strain>
    </source>
</reference>
<evidence type="ECO:0000256" key="2">
    <source>
        <dbReference type="SAM" id="Phobius"/>
    </source>
</evidence>
<dbReference type="RefSeq" id="WP_196607905.1">
    <property type="nucleotide sequence ID" value="NZ_VRYY01000018.1"/>
</dbReference>
<organism evidence="3 4">
    <name type="scientific">Nitratidesulfovibrio oxamicus</name>
    <dbReference type="NCBI Taxonomy" id="32016"/>
    <lineage>
        <taxon>Bacteria</taxon>
        <taxon>Pseudomonadati</taxon>
        <taxon>Thermodesulfobacteriota</taxon>
        <taxon>Desulfovibrionia</taxon>
        <taxon>Desulfovibrionales</taxon>
        <taxon>Desulfovibrionaceae</taxon>
        <taxon>Nitratidesulfovibrio</taxon>
    </lineage>
</organism>
<name>A0ABS0IZR4_9BACT</name>
<keyword evidence="2" id="KW-0812">Transmembrane</keyword>
<protein>
    <submittedName>
        <fullName evidence="3">Uncharacterized protein</fullName>
    </submittedName>
</protein>
<keyword evidence="1" id="KW-0479">Metal-binding</keyword>
<dbReference type="Proteomes" id="UP001194469">
    <property type="component" value="Unassembled WGS sequence"/>
</dbReference>
<evidence type="ECO:0000256" key="1">
    <source>
        <dbReference type="ARBA" id="ARBA00023014"/>
    </source>
</evidence>
<sequence>MQDTPARPLTASAAVSGKANPWGRVRRPFGTSGIALGRLLRVTVLAGALTVVLAALLTGAMAPAARAEVSDQDLDVCIAYAQIELASQYGSPSSLSFINDERATMERYDGVVDGHYVSTILRMDGVLTTPDGVARPVRITCLLASVGEPVGLRLESRR</sequence>
<keyword evidence="1" id="KW-0408">Iron</keyword>
<comment type="caution">
    <text evidence="3">The sequence shown here is derived from an EMBL/GenBank/DDBJ whole genome shotgun (WGS) entry which is preliminary data.</text>
</comment>
<evidence type="ECO:0000313" key="4">
    <source>
        <dbReference type="Proteomes" id="UP001194469"/>
    </source>
</evidence>
<keyword evidence="1" id="KW-0411">Iron-sulfur</keyword>
<dbReference type="InterPro" id="IPR006311">
    <property type="entry name" value="TAT_signal"/>
</dbReference>
<evidence type="ECO:0000313" key="3">
    <source>
        <dbReference type="EMBL" id="MBG3875629.1"/>
    </source>
</evidence>
<keyword evidence="2" id="KW-1133">Transmembrane helix</keyword>